<dbReference type="EMBL" id="JAUSRB010000002">
    <property type="protein sequence ID" value="MDP9868945.1"/>
    <property type="molecule type" value="Genomic_DNA"/>
</dbReference>
<feature type="compositionally biased region" description="Polar residues" evidence="1">
    <location>
        <begin position="61"/>
        <end position="71"/>
    </location>
</feature>
<proteinExistence type="predicted"/>
<dbReference type="RefSeq" id="WP_370879749.1">
    <property type="nucleotide sequence ID" value="NZ_JAUSRB010000002.1"/>
</dbReference>
<comment type="caution">
    <text evidence="2">The sequence shown here is derived from an EMBL/GenBank/DDBJ whole genome shotgun (WGS) entry which is preliminary data.</text>
</comment>
<evidence type="ECO:0000256" key="1">
    <source>
        <dbReference type="SAM" id="MobiDB-lite"/>
    </source>
</evidence>
<feature type="region of interest" description="Disordered" evidence="1">
    <location>
        <begin position="61"/>
        <end position="84"/>
    </location>
</feature>
<name>A0ABT9RKU3_9ACTN</name>
<sequence length="84" mass="9372">MKHPLRKVGALLDAKAVRSGRSARNHLPAIAQSNGIPANRVNEVLETVGLREVAKRWSSRQNMCRRTSPRTSRCLPVSTDRLMP</sequence>
<evidence type="ECO:0000313" key="3">
    <source>
        <dbReference type="Proteomes" id="UP001230426"/>
    </source>
</evidence>
<reference evidence="2 3" key="1">
    <citation type="submission" date="2023-07" db="EMBL/GenBank/DDBJ databases">
        <title>Sequencing the genomes of 1000 actinobacteria strains.</title>
        <authorList>
            <person name="Klenk H.-P."/>
        </authorList>
    </citation>
    <scope>NUCLEOTIDE SEQUENCE [LARGE SCALE GENOMIC DNA]</scope>
    <source>
        <strain evidence="2 3">DSM 44109</strain>
    </source>
</reference>
<evidence type="ECO:0000313" key="2">
    <source>
        <dbReference type="EMBL" id="MDP9868945.1"/>
    </source>
</evidence>
<gene>
    <name evidence="2" type="ORF">J2S55_008211</name>
</gene>
<protein>
    <recommendedName>
        <fullName evidence="4">Transcriptional regulator</fullName>
    </recommendedName>
</protein>
<keyword evidence="3" id="KW-1185">Reference proteome</keyword>
<accession>A0ABT9RKU3</accession>
<evidence type="ECO:0008006" key="4">
    <source>
        <dbReference type="Google" id="ProtNLM"/>
    </source>
</evidence>
<organism evidence="2 3">
    <name type="scientific">Streptosporangium brasiliense</name>
    <dbReference type="NCBI Taxonomy" id="47480"/>
    <lineage>
        <taxon>Bacteria</taxon>
        <taxon>Bacillati</taxon>
        <taxon>Actinomycetota</taxon>
        <taxon>Actinomycetes</taxon>
        <taxon>Streptosporangiales</taxon>
        <taxon>Streptosporangiaceae</taxon>
        <taxon>Streptosporangium</taxon>
    </lineage>
</organism>
<dbReference type="Proteomes" id="UP001230426">
    <property type="component" value="Unassembled WGS sequence"/>
</dbReference>